<dbReference type="EMBL" id="JACBZD010000001">
    <property type="protein sequence ID" value="NYI05011.1"/>
    <property type="molecule type" value="Genomic_DNA"/>
</dbReference>
<evidence type="ECO:0000313" key="3">
    <source>
        <dbReference type="Proteomes" id="UP000567795"/>
    </source>
</evidence>
<organism evidence="2 3">
    <name type="scientific">Allostreptomyces psammosilenae</name>
    <dbReference type="NCBI Taxonomy" id="1892865"/>
    <lineage>
        <taxon>Bacteria</taxon>
        <taxon>Bacillati</taxon>
        <taxon>Actinomycetota</taxon>
        <taxon>Actinomycetes</taxon>
        <taxon>Kitasatosporales</taxon>
        <taxon>Streptomycetaceae</taxon>
        <taxon>Allostreptomyces</taxon>
    </lineage>
</organism>
<dbReference type="Proteomes" id="UP000567795">
    <property type="component" value="Unassembled WGS sequence"/>
</dbReference>
<keyword evidence="3" id="KW-1185">Reference proteome</keyword>
<dbReference type="AlphaFoldDB" id="A0A853A2P0"/>
<feature type="region of interest" description="Disordered" evidence="1">
    <location>
        <begin position="63"/>
        <end position="90"/>
    </location>
</feature>
<reference evidence="2 3" key="1">
    <citation type="submission" date="2020-07" db="EMBL/GenBank/DDBJ databases">
        <title>Sequencing the genomes of 1000 actinobacteria strains.</title>
        <authorList>
            <person name="Klenk H.-P."/>
        </authorList>
    </citation>
    <scope>NUCLEOTIDE SEQUENCE [LARGE SCALE GENOMIC DNA]</scope>
    <source>
        <strain evidence="2 3">DSM 42178</strain>
    </source>
</reference>
<name>A0A853A2P0_9ACTN</name>
<sequence length="90" mass="9912">MHQVTPTGWEALFVHTTREGGQRVISRTVESWDEEGYALVVEEKGGRLRRAVSYSNFHTLRSLAGRPGTSSDDDQTATRALGETVPVPAQ</sequence>
<dbReference type="RefSeq" id="WP_179813832.1">
    <property type="nucleotide sequence ID" value="NZ_JACBZD010000001.1"/>
</dbReference>
<protein>
    <submittedName>
        <fullName evidence="2">Uncharacterized protein</fullName>
    </submittedName>
</protein>
<evidence type="ECO:0000313" key="2">
    <source>
        <dbReference type="EMBL" id="NYI05011.1"/>
    </source>
</evidence>
<comment type="caution">
    <text evidence="2">The sequence shown here is derived from an EMBL/GenBank/DDBJ whole genome shotgun (WGS) entry which is preliminary data.</text>
</comment>
<gene>
    <name evidence="2" type="ORF">FHU37_001954</name>
</gene>
<proteinExistence type="predicted"/>
<accession>A0A853A2P0</accession>
<evidence type="ECO:0000256" key="1">
    <source>
        <dbReference type="SAM" id="MobiDB-lite"/>
    </source>
</evidence>